<sequence length="392" mass="41626">MARSFADTRLVQGHAPSPDPYGAANMPIYQTATFAQASATEFGDFDYTRSGNPTRSALQSGVADAEGCAHCLAFSTGMAALSAVTRLCKAGDEVLLSDDSYGGTYRLLAQTCKDAGVAVKYVAMDGPEGPGKLEAAMTEKVSLVMVESPTNPMQRVCDLRGLAKVAHAHGALLEVDNTLMSPLLQKPLQLGADIVVHSATKFVAGHSDTMAGVVCVDDDALAKRLYFAQNAEGTGLAPFDCWLALRGLKTMALRVHKAQANAVKLAAYFQSQPKVTKVYYATLEGHPDKELHATQATGGGCVVCFTTGSTDLSKHVVSKTQLFNITVSFGSVHSLISCPCDMSHASIPAEVRASREFPEDIVRVCVGIEDADDLIADLDQAFASYRGKSWFS</sequence>
<dbReference type="InterPro" id="IPR054542">
    <property type="entry name" value="Cys_met_metab_PP"/>
</dbReference>
<accession>F0XWR4</accession>
<evidence type="ECO:0000313" key="12">
    <source>
        <dbReference type="Proteomes" id="UP000002729"/>
    </source>
</evidence>
<reference evidence="11 12" key="1">
    <citation type="journal article" date="2011" name="Proc. Natl. Acad. Sci. U.S.A.">
        <title>Niche of harmful alga Aureococcus anophagefferens revealed through ecogenomics.</title>
        <authorList>
            <person name="Gobler C.J."/>
            <person name="Berry D.L."/>
            <person name="Dyhrman S.T."/>
            <person name="Wilhelm S.W."/>
            <person name="Salamov A."/>
            <person name="Lobanov A.V."/>
            <person name="Zhang Y."/>
            <person name="Collier J.L."/>
            <person name="Wurch L.L."/>
            <person name="Kustka A.B."/>
            <person name="Dill B.D."/>
            <person name="Shah M."/>
            <person name="VerBerkmoes N.C."/>
            <person name="Kuo A."/>
            <person name="Terry A."/>
            <person name="Pangilinan J."/>
            <person name="Lindquist E.A."/>
            <person name="Lucas S."/>
            <person name="Paulsen I.T."/>
            <person name="Hattenrath-Lehmann T.K."/>
            <person name="Talmage S.C."/>
            <person name="Walker E.A."/>
            <person name="Koch F."/>
            <person name="Burson A.M."/>
            <person name="Marcoval M.A."/>
            <person name="Tang Y.Z."/>
            <person name="Lecleir G.R."/>
            <person name="Coyne K.J."/>
            <person name="Berg G.M."/>
            <person name="Bertrand E.M."/>
            <person name="Saito M.A."/>
            <person name="Gladyshev V.N."/>
            <person name="Grigoriev I.V."/>
        </authorList>
    </citation>
    <scope>NUCLEOTIDE SEQUENCE [LARGE SCALE GENOMIC DNA]</scope>
    <source>
        <strain evidence="12">CCMP 1984</strain>
    </source>
</reference>
<protein>
    <recommendedName>
        <fullName evidence="3">cysteine-S-conjugate beta-lyase</fullName>
        <ecNumber evidence="3">4.4.1.13</ecNumber>
    </recommendedName>
    <alternativeName>
        <fullName evidence="8">Cysteine-S-conjugate beta-lyase</fullName>
    </alternativeName>
</protein>
<keyword evidence="5 9" id="KW-0663">Pyridoxal phosphate</keyword>
<evidence type="ECO:0000256" key="3">
    <source>
        <dbReference type="ARBA" id="ARBA00012224"/>
    </source>
</evidence>
<dbReference type="GO" id="GO:0047804">
    <property type="term" value="F:cysteine-S-conjugate beta-lyase activity"/>
    <property type="evidence" value="ECO:0007669"/>
    <property type="project" value="UniProtKB-EC"/>
</dbReference>
<dbReference type="GO" id="GO:0005737">
    <property type="term" value="C:cytoplasm"/>
    <property type="evidence" value="ECO:0007669"/>
    <property type="project" value="TreeGrafter"/>
</dbReference>
<dbReference type="Gene3D" id="3.40.640.10">
    <property type="entry name" value="Type I PLP-dependent aspartate aminotransferase-like (Major domain)"/>
    <property type="match status" value="1"/>
</dbReference>
<dbReference type="EMBL" id="GL833120">
    <property type="protein sequence ID" value="EGB12821.1"/>
    <property type="molecule type" value="Genomic_DNA"/>
</dbReference>
<dbReference type="PROSITE" id="PS00868">
    <property type="entry name" value="CYS_MET_METAB_PP"/>
    <property type="match status" value="1"/>
</dbReference>
<dbReference type="NCBIfam" id="TIGR01329">
    <property type="entry name" value="cysta_beta_ly_E"/>
    <property type="match status" value="1"/>
</dbReference>
<dbReference type="PIRSF" id="PIRSF001434">
    <property type="entry name" value="CGS"/>
    <property type="match status" value="1"/>
</dbReference>
<proteinExistence type="inferred from homology"/>
<dbReference type="OrthoDB" id="3512640at2759"/>
<evidence type="ECO:0000256" key="10">
    <source>
        <dbReference type="RuleBase" id="RU362118"/>
    </source>
</evidence>
<dbReference type="FunFam" id="3.40.640.10:FF:000009">
    <property type="entry name" value="Cystathionine gamma-synthase homolog"/>
    <property type="match status" value="1"/>
</dbReference>
<dbReference type="GO" id="GO:0030170">
    <property type="term" value="F:pyridoxal phosphate binding"/>
    <property type="evidence" value="ECO:0007669"/>
    <property type="project" value="InterPro"/>
</dbReference>
<keyword evidence="12" id="KW-1185">Reference proteome</keyword>
<dbReference type="OMA" id="NCIGATG"/>
<comment type="similarity">
    <text evidence="2 10">Belongs to the trans-sulfuration enzymes family.</text>
</comment>
<name>F0XWR4_AURAN</name>
<evidence type="ECO:0000256" key="8">
    <source>
        <dbReference type="ARBA" id="ARBA00047213"/>
    </source>
</evidence>
<keyword evidence="6" id="KW-0486">Methionine biosynthesis</keyword>
<dbReference type="InParanoid" id="F0XWR4"/>
<gene>
    <name evidence="11" type="primary">CBL</name>
    <name evidence="11" type="ORF">AURANDRAFT_58595</name>
</gene>
<evidence type="ECO:0000256" key="2">
    <source>
        <dbReference type="ARBA" id="ARBA00009077"/>
    </source>
</evidence>
<evidence type="ECO:0000256" key="9">
    <source>
        <dbReference type="PIRSR" id="PIRSR001434-2"/>
    </source>
</evidence>
<evidence type="ECO:0000313" key="11">
    <source>
        <dbReference type="EMBL" id="EGB12821.1"/>
    </source>
</evidence>
<dbReference type="GeneID" id="20222622"/>
<dbReference type="EC" id="4.4.1.13" evidence="3"/>
<dbReference type="GO" id="GO:0019346">
    <property type="term" value="P:transsulfuration"/>
    <property type="evidence" value="ECO:0007669"/>
    <property type="project" value="InterPro"/>
</dbReference>
<dbReference type="InterPro" id="IPR000277">
    <property type="entry name" value="Cys/Met-Metab_PyrdxlP-dep_enz"/>
</dbReference>
<dbReference type="Pfam" id="PF01053">
    <property type="entry name" value="Cys_Met_Meta_PP"/>
    <property type="match status" value="1"/>
</dbReference>
<evidence type="ECO:0000256" key="7">
    <source>
        <dbReference type="ARBA" id="ARBA00023239"/>
    </source>
</evidence>
<dbReference type="InterPro" id="IPR006238">
    <property type="entry name" value="Cys_b_lyase_euk"/>
</dbReference>
<dbReference type="Proteomes" id="UP000002729">
    <property type="component" value="Unassembled WGS sequence"/>
</dbReference>
<evidence type="ECO:0000256" key="4">
    <source>
        <dbReference type="ARBA" id="ARBA00022605"/>
    </source>
</evidence>
<dbReference type="SUPFAM" id="SSF53383">
    <property type="entry name" value="PLP-dependent transferases"/>
    <property type="match status" value="1"/>
</dbReference>
<dbReference type="GO" id="GO:0071266">
    <property type="term" value="P:'de novo' L-methionine biosynthetic process"/>
    <property type="evidence" value="ECO:0007669"/>
    <property type="project" value="InterPro"/>
</dbReference>
<dbReference type="Gene3D" id="3.90.1150.10">
    <property type="entry name" value="Aspartate Aminotransferase, domain 1"/>
    <property type="match status" value="1"/>
</dbReference>
<evidence type="ECO:0000256" key="5">
    <source>
        <dbReference type="ARBA" id="ARBA00022898"/>
    </source>
</evidence>
<dbReference type="InterPro" id="IPR015424">
    <property type="entry name" value="PyrdxlP-dep_Trfase"/>
</dbReference>
<organism evidence="12">
    <name type="scientific">Aureococcus anophagefferens</name>
    <name type="common">Harmful bloom alga</name>
    <dbReference type="NCBI Taxonomy" id="44056"/>
    <lineage>
        <taxon>Eukaryota</taxon>
        <taxon>Sar</taxon>
        <taxon>Stramenopiles</taxon>
        <taxon>Ochrophyta</taxon>
        <taxon>Pelagophyceae</taxon>
        <taxon>Pelagomonadales</taxon>
        <taxon>Pelagomonadaceae</taxon>
        <taxon>Aureococcus</taxon>
    </lineage>
</organism>
<dbReference type="KEGG" id="aaf:AURANDRAFT_58595"/>
<keyword evidence="4" id="KW-0028">Amino-acid biosynthesis</keyword>
<keyword evidence="7" id="KW-0456">Lyase</keyword>
<dbReference type="InterPro" id="IPR015421">
    <property type="entry name" value="PyrdxlP-dep_Trfase_major"/>
</dbReference>
<dbReference type="CDD" id="cd00614">
    <property type="entry name" value="CGS_like"/>
    <property type="match status" value="1"/>
</dbReference>
<comment type="cofactor">
    <cofactor evidence="1 10">
        <name>pyridoxal 5'-phosphate</name>
        <dbReference type="ChEBI" id="CHEBI:597326"/>
    </cofactor>
</comment>
<dbReference type="AlphaFoldDB" id="F0XWR4"/>
<evidence type="ECO:0000256" key="6">
    <source>
        <dbReference type="ARBA" id="ARBA00023167"/>
    </source>
</evidence>
<feature type="modified residue" description="N6-(pyridoxal phosphate)lysine" evidence="9">
    <location>
        <position position="201"/>
    </location>
</feature>
<dbReference type="PANTHER" id="PTHR11808:SF50">
    <property type="entry name" value="CYSTATHIONINE BETA-LYASE"/>
    <property type="match status" value="1"/>
</dbReference>
<dbReference type="PANTHER" id="PTHR11808">
    <property type="entry name" value="TRANS-SULFURATION ENZYME FAMILY MEMBER"/>
    <property type="match status" value="1"/>
</dbReference>
<dbReference type="InterPro" id="IPR015422">
    <property type="entry name" value="PyrdxlP-dep_Trfase_small"/>
</dbReference>
<dbReference type="eggNOG" id="KOG0053">
    <property type="taxonomic scope" value="Eukaryota"/>
</dbReference>
<dbReference type="RefSeq" id="XP_009032459.1">
    <property type="nucleotide sequence ID" value="XM_009034211.1"/>
</dbReference>
<evidence type="ECO:0000256" key="1">
    <source>
        <dbReference type="ARBA" id="ARBA00001933"/>
    </source>
</evidence>